<dbReference type="Pfam" id="PF04616">
    <property type="entry name" value="Glyco_hydro_43"/>
    <property type="match status" value="1"/>
</dbReference>
<evidence type="ECO:0000313" key="9">
    <source>
        <dbReference type="EMBL" id="GBH28846.1"/>
    </source>
</evidence>
<dbReference type="InterPro" id="IPR041542">
    <property type="entry name" value="GH43_C2"/>
</dbReference>
<proteinExistence type="inferred from homology"/>
<comment type="similarity">
    <text evidence="1 6">Belongs to the glycosyl hydrolase 43 family.</text>
</comment>
<dbReference type="CDD" id="cd18617">
    <property type="entry name" value="GH43_XynB-like"/>
    <property type="match status" value="1"/>
</dbReference>
<dbReference type="Proteomes" id="UP000290975">
    <property type="component" value="Unassembled WGS sequence"/>
</dbReference>
<evidence type="ECO:0000256" key="2">
    <source>
        <dbReference type="ARBA" id="ARBA00022801"/>
    </source>
</evidence>
<evidence type="ECO:0000256" key="7">
    <source>
        <dbReference type="SAM" id="SignalP"/>
    </source>
</evidence>
<dbReference type="Gene3D" id="2.60.120.200">
    <property type="match status" value="1"/>
</dbReference>
<dbReference type="GO" id="GO:0004553">
    <property type="term" value="F:hydrolase activity, hydrolyzing O-glycosyl compounds"/>
    <property type="evidence" value="ECO:0007669"/>
    <property type="project" value="InterPro"/>
</dbReference>
<dbReference type="PANTHER" id="PTHR42812:SF12">
    <property type="entry name" value="BETA-XYLOSIDASE-RELATED"/>
    <property type="match status" value="1"/>
</dbReference>
<feature type="domain" description="Beta-xylosidase C-terminal Concanavalin A-like" evidence="8">
    <location>
        <begin position="375"/>
        <end position="564"/>
    </location>
</feature>
<dbReference type="SUPFAM" id="SSF75005">
    <property type="entry name" value="Arabinanase/levansucrase/invertase"/>
    <property type="match status" value="1"/>
</dbReference>
<dbReference type="PANTHER" id="PTHR42812">
    <property type="entry name" value="BETA-XYLOSIDASE"/>
    <property type="match status" value="1"/>
</dbReference>
<dbReference type="InterPro" id="IPR006710">
    <property type="entry name" value="Glyco_hydro_43"/>
</dbReference>
<keyword evidence="2 6" id="KW-0378">Hydrolase</keyword>
<dbReference type="SUPFAM" id="SSF49899">
    <property type="entry name" value="Concanavalin A-like lectins/glucanases"/>
    <property type="match status" value="1"/>
</dbReference>
<feature type="site" description="Important for catalytic activity, responsible for pKa modulation of the active site Glu and correct orientation of both the proton donor and substrate" evidence="5">
    <location>
        <position position="163"/>
    </location>
</feature>
<sequence>MPMIRLTALATIAFTTVLPQSAAAGDARFDYFSYAGRSQERITLEPGQYRNPILSGYAPDPSIVRVGQDYYLVNSSFTNFPGLPIYHSRDLVTWRQIGNAISRFGQFDFSNQWVSGGIMAPDISYHNGTFYIVSTNNRNFVITAKSPQGPWSDPVWLDFDGIDPSLFWDEDGTAYIVNNGPPDGPAKFPGHRVLWLQAFDPVAKTTVGPRIPLVGGGENPPHLFWPEGPHIFKKDGWYYLIAAEGGTGPDEKHSQIVFRSRMIGGPYEAFEGNPILTQADLPATRPYPVEAAGHAKFVTTPSGDWWAVFLAARAYAPTFYNIGRETYLLPVSWSADGWPTILQHGTAIPYALDKPASAGVTEPGAPQNGDFSFVDNFDEKRLGLGWMGIRVPAKSFYDLSEGRLILAPGHRFGDLSAAPAFIARKQAHATAEVSTALDYEPDHEGDRAGLVALQSDNAYLFLGVIKSQGKRQIAVMRRETAGDPQAGEAVSSVVLPRGARTVRLKLTIDGGALNASYAWGRSGWRPLQTGGDATFLSTKKAGGFVGTMIGLANESNRSNHSAPAAP</sequence>
<evidence type="ECO:0000256" key="5">
    <source>
        <dbReference type="PIRSR" id="PIRSR606710-2"/>
    </source>
</evidence>
<evidence type="ECO:0000259" key="8">
    <source>
        <dbReference type="Pfam" id="PF17851"/>
    </source>
</evidence>
<evidence type="ECO:0000256" key="1">
    <source>
        <dbReference type="ARBA" id="ARBA00009865"/>
    </source>
</evidence>
<gene>
    <name evidence="9" type="ORF">MBESOW_P0099</name>
</gene>
<dbReference type="InterPro" id="IPR051795">
    <property type="entry name" value="Glycosyl_Hydrlase_43"/>
</dbReference>
<evidence type="ECO:0000256" key="3">
    <source>
        <dbReference type="ARBA" id="ARBA00023295"/>
    </source>
</evidence>
<dbReference type="AlphaFoldDB" id="A0A401IWX0"/>
<name>A0A401IWX0_SPHXE</name>
<protein>
    <submittedName>
        <fullName evidence="9">Xylan 1,4-beta-xylosidase /alpha-N-arabinofuranosidase</fullName>
    </submittedName>
</protein>
<keyword evidence="7" id="KW-0732">Signal</keyword>
<reference evidence="9 10" key="1">
    <citation type="submission" date="2014-12" db="EMBL/GenBank/DDBJ databases">
        <title>Whole genome sequencing of Sphingobium xenophagum OW59.</title>
        <authorList>
            <person name="Ohta Y."/>
            <person name="Nishi S."/>
            <person name="Hatada Y."/>
        </authorList>
    </citation>
    <scope>NUCLEOTIDE SEQUENCE [LARGE SCALE GENOMIC DNA]</scope>
    <source>
        <strain evidence="9 10">OW59</strain>
    </source>
</reference>
<evidence type="ECO:0000256" key="4">
    <source>
        <dbReference type="PIRSR" id="PIRSR606710-1"/>
    </source>
</evidence>
<keyword evidence="10" id="KW-1185">Reference proteome</keyword>
<feature type="active site" description="Proton acceptor" evidence="4">
    <location>
        <position position="60"/>
    </location>
</feature>
<evidence type="ECO:0000256" key="6">
    <source>
        <dbReference type="RuleBase" id="RU361187"/>
    </source>
</evidence>
<dbReference type="InterPro" id="IPR023296">
    <property type="entry name" value="Glyco_hydro_beta-prop_sf"/>
</dbReference>
<feature type="signal peptide" evidence="7">
    <location>
        <begin position="1"/>
        <end position="24"/>
    </location>
</feature>
<feature type="chain" id="PRO_5019149922" evidence="7">
    <location>
        <begin position="25"/>
        <end position="566"/>
    </location>
</feature>
<feature type="active site" description="Proton donor" evidence="4">
    <location>
        <position position="227"/>
    </location>
</feature>
<evidence type="ECO:0000313" key="10">
    <source>
        <dbReference type="Proteomes" id="UP000290975"/>
    </source>
</evidence>
<dbReference type="GO" id="GO:0005975">
    <property type="term" value="P:carbohydrate metabolic process"/>
    <property type="evidence" value="ECO:0007669"/>
    <property type="project" value="InterPro"/>
</dbReference>
<dbReference type="Pfam" id="PF17851">
    <property type="entry name" value="GH43_C2"/>
    <property type="match status" value="1"/>
</dbReference>
<dbReference type="InterPro" id="IPR013320">
    <property type="entry name" value="ConA-like_dom_sf"/>
</dbReference>
<accession>A0A401IWX0</accession>
<dbReference type="Gene3D" id="2.115.10.20">
    <property type="entry name" value="Glycosyl hydrolase domain, family 43"/>
    <property type="match status" value="1"/>
</dbReference>
<organism evidence="9 10">
    <name type="scientific">Sphingobium xenophagum</name>
    <dbReference type="NCBI Taxonomy" id="121428"/>
    <lineage>
        <taxon>Bacteria</taxon>
        <taxon>Pseudomonadati</taxon>
        <taxon>Pseudomonadota</taxon>
        <taxon>Alphaproteobacteria</taxon>
        <taxon>Sphingomonadales</taxon>
        <taxon>Sphingomonadaceae</taxon>
        <taxon>Sphingobium</taxon>
    </lineage>
</organism>
<keyword evidence="3 6" id="KW-0326">Glycosidase</keyword>
<comment type="caution">
    <text evidence="9">The sequence shown here is derived from an EMBL/GenBank/DDBJ whole genome shotgun (WGS) entry which is preliminary data.</text>
</comment>
<dbReference type="EMBL" id="BBQY01000001">
    <property type="protein sequence ID" value="GBH28846.1"/>
    <property type="molecule type" value="Genomic_DNA"/>
</dbReference>